<evidence type="ECO:0000256" key="1">
    <source>
        <dbReference type="ARBA" id="ARBA00004651"/>
    </source>
</evidence>
<feature type="domain" description="ABC transporter" evidence="8">
    <location>
        <begin position="342"/>
        <end position="573"/>
    </location>
</feature>
<feature type="transmembrane region" description="Helical" evidence="7">
    <location>
        <begin position="171"/>
        <end position="188"/>
    </location>
</feature>
<dbReference type="Pfam" id="PF00664">
    <property type="entry name" value="ABC_membrane"/>
    <property type="match status" value="1"/>
</dbReference>
<accession>A0A8J3W838</accession>
<evidence type="ECO:0000313" key="10">
    <source>
        <dbReference type="EMBL" id="GIH79278.1"/>
    </source>
</evidence>
<keyword evidence="2 7" id="KW-0812">Transmembrane</keyword>
<dbReference type="InterPro" id="IPR011527">
    <property type="entry name" value="ABC1_TM_dom"/>
</dbReference>
<dbReference type="RefSeq" id="WP_203893747.1">
    <property type="nucleotide sequence ID" value="NZ_BOOH01000047.1"/>
</dbReference>
<keyword evidence="11" id="KW-1185">Reference proteome</keyword>
<dbReference type="EMBL" id="BOOH01000047">
    <property type="protein sequence ID" value="GIH79278.1"/>
    <property type="molecule type" value="Genomic_DNA"/>
</dbReference>
<dbReference type="Gene3D" id="1.20.1560.10">
    <property type="entry name" value="ABC transporter type 1, transmembrane domain"/>
    <property type="match status" value="1"/>
</dbReference>
<dbReference type="GO" id="GO:0016887">
    <property type="term" value="F:ATP hydrolysis activity"/>
    <property type="evidence" value="ECO:0007669"/>
    <property type="project" value="InterPro"/>
</dbReference>
<dbReference type="InterPro" id="IPR003439">
    <property type="entry name" value="ABC_transporter-like_ATP-bd"/>
</dbReference>
<evidence type="ECO:0000256" key="7">
    <source>
        <dbReference type="SAM" id="Phobius"/>
    </source>
</evidence>
<dbReference type="CDD" id="cd03228">
    <property type="entry name" value="ABCC_MRP_Like"/>
    <property type="match status" value="1"/>
</dbReference>
<feature type="transmembrane region" description="Helical" evidence="7">
    <location>
        <begin position="143"/>
        <end position="165"/>
    </location>
</feature>
<dbReference type="PROSITE" id="PS00211">
    <property type="entry name" value="ABC_TRANSPORTER_1"/>
    <property type="match status" value="1"/>
</dbReference>
<sequence>MPDPVPDPSRERETRKHGDRLLVSLARGPRAPLAVVAAASLASSAAVLVLPAVLASAVDEALTGREPRTATVCLILVLALTACAEIAGMLAGAAATASATSSLRVRLTAHLLSLDIAETRRSPTGELVNRLVGNTATAGRVPVTLVGIATGLVTSVGGVVALFVIDWRVGLTFVAGAPAAVALIRVFVERVSDLYDDYQGAQGRLAARLTDALAGIRTVRASGSADREITRILAPLPELSGSGHALWRAQARSVWKIALLLPLIEVAVLGAAGLGVADGRLEPGQLLAAAGYTALGLSFVDQTDALMALAHSRSAARRICEVLGLPVPSAGTRPPPEGPGALSFRGVTVVRENTAPVEDVDLEVPAGSLTAVVGRSGAGKSTLALLAGRLTDPDRGEVLLDGRPLREIDPDALRAAVAYAFERPVLLGGDLAEAVSYGLPAVDREAVREAARAAHVDDVIGRLPEGYGTPADAAPLSGGELQRLGLARALVRRARLTVLDDATSGLDTATEAQVTRTLLEGMRGRTRLVVAHRVATAARADLVVWMEDGRIRARGTHRGLWRDPDYRALFAAAGEASPQDQEDPCPARP</sequence>
<dbReference type="Gene3D" id="3.40.50.300">
    <property type="entry name" value="P-loop containing nucleotide triphosphate hydrolases"/>
    <property type="match status" value="1"/>
</dbReference>
<gene>
    <name evidence="10" type="ORF">Plo01_57070</name>
</gene>
<feature type="transmembrane region" description="Helical" evidence="7">
    <location>
        <begin position="33"/>
        <end position="54"/>
    </location>
</feature>
<dbReference type="AlphaFoldDB" id="A0A8J3W838"/>
<evidence type="ECO:0000313" key="11">
    <source>
        <dbReference type="Proteomes" id="UP000616724"/>
    </source>
</evidence>
<dbReference type="GO" id="GO:0015421">
    <property type="term" value="F:ABC-type oligopeptide transporter activity"/>
    <property type="evidence" value="ECO:0007669"/>
    <property type="project" value="TreeGrafter"/>
</dbReference>
<organism evidence="10 11">
    <name type="scientific">Planobispora longispora</name>
    <dbReference type="NCBI Taxonomy" id="28887"/>
    <lineage>
        <taxon>Bacteria</taxon>
        <taxon>Bacillati</taxon>
        <taxon>Actinomycetota</taxon>
        <taxon>Actinomycetes</taxon>
        <taxon>Streptosporangiales</taxon>
        <taxon>Streptosporangiaceae</taxon>
        <taxon>Planobispora</taxon>
    </lineage>
</organism>
<dbReference type="InterPro" id="IPR017871">
    <property type="entry name" value="ABC_transporter-like_CS"/>
</dbReference>
<feature type="domain" description="ABC transmembrane type-1" evidence="9">
    <location>
        <begin position="34"/>
        <end position="302"/>
    </location>
</feature>
<feature type="transmembrane region" description="Helical" evidence="7">
    <location>
        <begin position="74"/>
        <end position="97"/>
    </location>
</feature>
<keyword evidence="6 7" id="KW-0472">Membrane</keyword>
<comment type="caution">
    <text evidence="10">The sequence shown here is derived from an EMBL/GenBank/DDBJ whole genome shotgun (WGS) entry which is preliminary data.</text>
</comment>
<dbReference type="InterPro" id="IPR036640">
    <property type="entry name" value="ABC1_TM_sf"/>
</dbReference>
<reference evidence="10 11" key="1">
    <citation type="submission" date="2021-01" db="EMBL/GenBank/DDBJ databases">
        <title>Whole genome shotgun sequence of Planobispora longispora NBRC 13918.</title>
        <authorList>
            <person name="Komaki H."/>
            <person name="Tamura T."/>
        </authorList>
    </citation>
    <scope>NUCLEOTIDE SEQUENCE [LARGE SCALE GENOMIC DNA]</scope>
    <source>
        <strain evidence="10 11">NBRC 13918</strain>
    </source>
</reference>
<name>A0A8J3W838_9ACTN</name>
<evidence type="ECO:0000256" key="4">
    <source>
        <dbReference type="ARBA" id="ARBA00022840"/>
    </source>
</evidence>
<proteinExistence type="predicted"/>
<evidence type="ECO:0000259" key="8">
    <source>
        <dbReference type="PROSITE" id="PS50893"/>
    </source>
</evidence>
<keyword evidence="4 10" id="KW-0067">ATP-binding</keyword>
<dbReference type="GO" id="GO:0005886">
    <property type="term" value="C:plasma membrane"/>
    <property type="evidence" value="ECO:0007669"/>
    <property type="project" value="UniProtKB-SubCell"/>
</dbReference>
<dbReference type="PROSITE" id="PS50893">
    <property type="entry name" value="ABC_TRANSPORTER_2"/>
    <property type="match status" value="1"/>
</dbReference>
<keyword evidence="5 7" id="KW-1133">Transmembrane helix</keyword>
<dbReference type="InterPro" id="IPR027417">
    <property type="entry name" value="P-loop_NTPase"/>
</dbReference>
<protein>
    <submittedName>
        <fullName evidence="10">ABC transporter ATP-binding protein</fullName>
    </submittedName>
</protein>
<dbReference type="PROSITE" id="PS50929">
    <property type="entry name" value="ABC_TM1F"/>
    <property type="match status" value="1"/>
</dbReference>
<comment type="subcellular location">
    <subcellularLocation>
        <location evidence="1">Cell membrane</location>
        <topology evidence="1">Multi-pass membrane protein</topology>
    </subcellularLocation>
</comment>
<dbReference type="InterPro" id="IPR003593">
    <property type="entry name" value="AAA+_ATPase"/>
</dbReference>
<dbReference type="PANTHER" id="PTHR43394">
    <property type="entry name" value="ATP-DEPENDENT PERMEASE MDL1, MITOCHONDRIAL"/>
    <property type="match status" value="1"/>
</dbReference>
<evidence type="ECO:0000256" key="6">
    <source>
        <dbReference type="ARBA" id="ARBA00023136"/>
    </source>
</evidence>
<dbReference type="InterPro" id="IPR039421">
    <property type="entry name" value="Type_1_exporter"/>
</dbReference>
<keyword evidence="3" id="KW-0547">Nucleotide-binding</keyword>
<feature type="transmembrane region" description="Helical" evidence="7">
    <location>
        <begin position="257"/>
        <end position="277"/>
    </location>
</feature>
<evidence type="ECO:0000256" key="3">
    <source>
        <dbReference type="ARBA" id="ARBA00022741"/>
    </source>
</evidence>
<dbReference type="SUPFAM" id="SSF90123">
    <property type="entry name" value="ABC transporter transmembrane region"/>
    <property type="match status" value="1"/>
</dbReference>
<dbReference type="Proteomes" id="UP000616724">
    <property type="component" value="Unassembled WGS sequence"/>
</dbReference>
<evidence type="ECO:0000256" key="2">
    <source>
        <dbReference type="ARBA" id="ARBA00022692"/>
    </source>
</evidence>
<dbReference type="GO" id="GO:0005524">
    <property type="term" value="F:ATP binding"/>
    <property type="evidence" value="ECO:0007669"/>
    <property type="project" value="UniProtKB-KW"/>
</dbReference>
<dbReference type="Pfam" id="PF00005">
    <property type="entry name" value="ABC_tran"/>
    <property type="match status" value="1"/>
</dbReference>
<dbReference type="SUPFAM" id="SSF52540">
    <property type="entry name" value="P-loop containing nucleoside triphosphate hydrolases"/>
    <property type="match status" value="1"/>
</dbReference>
<dbReference type="SMART" id="SM00382">
    <property type="entry name" value="AAA"/>
    <property type="match status" value="1"/>
</dbReference>
<evidence type="ECO:0000256" key="5">
    <source>
        <dbReference type="ARBA" id="ARBA00022989"/>
    </source>
</evidence>
<dbReference type="PANTHER" id="PTHR43394:SF1">
    <property type="entry name" value="ATP-BINDING CASSETTE SUB-FAMILY B MEMBER 10, MITOCHONDRIAL"/>
    <property type="match status" value="1"/>
</dbReference>
<evidence type="ECO:0000259" key="9">
    <source>
        <dbReference type="PROSITE" id="PS50929"/>
    </source>
</evidence>